<dbReference type="AlphaFoldDB" id="A0A832J3L6"/>
<dbReference type="InterPro" id="IPR018303">
    <property type="entry name" value="ATPase_P-typ_P_site"/>
</dbReference>
<dbReference type="NCBIfam" id="TIGR01494">
    <property type="entry name" value="ATPase_P-type"/>
    <property type="match status" value="1"/>
</dbReference>
<dbReference type="Gene3D" id="3.40.1110.10">
    <property type="entry name" value="Calcium-transporting ATPase, cytoplasmic domain N"/>
    <property type="match status" value="1"/>
</dbReference>
<keyword evidence="4 10" id="KW-0812">Transmembrane</keyword>
<feature type="domain" description="Cation-transporting P-type ATPase N-terminal" evidence="11">
    <location>
        <begin position="7"/>
        <end position="80"/>
    </location>
</feature>
<dbReference type="SUPFAM" id="SSF81653">
    <property type="entry name" value="Calcium ATPase, transduction domain A"/>
    <property type="match status" value="1"/>
</dbReference>
<evidence type="ECO:0000256" key="6">
    <source>
        <dbReference type="ARBA" id="ARBA00022840"/>
    </source>
</evidence>
<dbReference type="InterPro" id="IPR023214">
    <property type="entry name" value="HAD_sf"/>
</dbReference>
<evidence type="ECO:0000259" key="11">
    <source>
        <dbReference type="SMART" id="SM00831"/>
    </source>
</evidence>
<evidence type="ECO:0000256" key="3">
    <source>
        <dbReference type="ARBA" id="ARBA00022553"/>
    </source>
</evidence>
<feature type="non-terminal residue" evidence="12">
    <location>
        <position position="464"/>
    </location>
</feature>
<dbReference type="GO" id="GO:0016020">
    <property type="term" value="C:membrane"/>
    <property type="evidence" value="ECO:0007669"/>
    <property type="project" value="UniProtKB-SubCell"/>
</dbReference>
<name>A0A832J3L6_9GAMM</name>
<dbReference type="PRINTS" id="PR00119">
    <property type="entry name" value="CATATPASE"/>
</dbReference>
<dbReference type="InterPro" id="IPR023298">
    <property type="entry name" value="ATPase_P-typ_TM_dom_sf"/>
</dbReference>
<dbReference type="Pfam" id="PF00122">
    <property type="entry name" value="E1-E2_ATPase"/>
    <property type="match status" value="1"/>
</dbReference>
<dbReference type="SUPFAM" id="SSF81660">
    <property type="entry name" value="Metal cation-transporting ATPase, ATP-binding domain N"/>
    <property type="match status" value="1"/>
</dbReference>
<dbReference type="Pfam" id="PF00690">
    <property type="entry name" value="Cation_ATPase_N"/>
    <property type="match status" value="1"/>
</dbReference>
<evidence type="ECO:0000256" key="1">
    <source>
        <dbReference type="ARBA" id="ARBA00004141"/>
    </source>
</evidence>
<dbReference type="InterPro" id="IPR059000">
    <property type="entry name" value="ATPase_P-type_domA"/>
</dbReference>
<gene>
    <name evidence="12" type="ORF">ENJ65_03770</name>
</gene>
<comment type="subcellular location">
    <subcellularLocation>
        <location evidence="1">Membrane</location>
        <topology evidence="1">Multi-pass membrane protein</topology>
    </subcellularLocation>
</comment>
<dbReference type="InterPro" id="IPR008250">
    <property type="entry name" value="ATPase_P-typ_transduc_dom_A_sf"/>
</dbReference>
<dbReference type="Gene3D" id="1.20.1110.10">
    <property type="entry name" value="Calcium-transporting ATPase, transmembrane domain"/>
    <property type="match status" value="1"/>
</dbReference>
<dbReference type="InterPro" id="IPR004014">
    <property type="entry name" value="ATPase_P-typ_cation-transptr_N"/>
</dbReference>
<dbReference type="Gene3D" id="2.70.150.10">
    <property type="entry name" value="Calcium-transporting ATPase, cytoplasmic transduction domain A"/>
    <property type="match status" value="1"/>
</dbReference>
<keyword evidence="6" id="KW-0067">ATP-binding</keyword>
<accession>A0A832J3L6</accession>
<dbReference type="PANTHER" id="PTHR42861">
    <property type="entry name" value="CALCIUM-TRANSPORTING ATPASE"/>
    <property type="match status" value="1"/>
</dbReference>
<feature type="transmembrane region" description="Helical" evidence="10">
    <location>
        <begin position="266"/>
        <end position="293"/>
    </location>
</feature>
<dbReference type="InterPro" id="IPR023299">
    <property type="entry name" value="ATPase_P-typ_cyto_dom_N"/>
</dbReference>
<evidence type="ECO:0000256" key="7">
    <source>
        <dbReference type="ARBA" id="ARBA00022967"/>
    </source>
</evidence>
<dbReference type="Proteomes" id="UP000885832">
    <property type="component" value="Unassembled WGS sequence"/>
</dbReference>
<evidence type="ECO:0000256" key="5">
    <source>
        <dbReference type="ARBA" id="ARBA00022741"/>
    </source>
</evidence>
<evidence type="ECO:0000256" key="2">
    <source>
        <dbReference type="ARBA" id="ARBA00008804"/>
    </source>
</evidence>
<dbReference type="GO" id="GO:0005524">
    <property type="term" value="F:ATP binding"/>
    <property type="evidence" value="ECO:0007669"/>
    <property type="project" value="UniProtKB-KW"/>
</dbReference>
<dbReference type="GO" id="GO:0015662">
    <property type="term" value="F:P-type ion transporter activity"/>
    <property type="evidence" value="ECO:0007669"/>
    <property type="project" value="UniProtKB-ARBA"/>
</dbReference>
<keyword evidence="7" id="KW-1278">Translocase</keyword>
<sequence>MASTTDTYANKPAHETVRKLDTNATRGLSHSEAVKRLGEYGYNEIKEQEEPLWHRIFRRFWGPIPWMIEVAAILSAVVQKWEDFFIISVMLLINAGLDFMQEHRALNALKALKQRLANEVIVLRDGDFKTVLARQLVPGDVIKLKLGDIVPADVQLLSGDYLLIDQAALTGESLPVSKKINEVAYANTIVKQGEMLALVVNTGMRTNFSSVVSLVAKAQLEQRSHFQKMVIKIGNFLILMTLALVSLIILVALFRHEPFLEIARFALVLTVAAIPVALPAVLSVTMAVGAVNLARRQAIVSRLTAIEELAGVDIFCSDKTGTLTKNEMKVADPVVLDGFSERELFLNAALASRLENNDPIELPIFHHIDELYSDLDWRSYHQTAFIPFDPIRKCTEANIEKNGEQFVVVKGAAQVLIEMAALDEQRAHDLNTTVDLLASKGYRTLAVGRKEGAGPLVLIGLIPL</sequence>
<evidence type="ECO:0000256" key="8">
    <source>
        <dbReference type="ARBA" id="ARBA00022989"/>
    </source>
</evidence>
<keyword evidence="3" id="KW-0597">Phosphoprotein</keyword>
<organism evidence="12">
    <name type="scientific">Candidatus Tenderia electrophaga</name>
    <dbReference type="NCBI Taxonomy" id="1748243"/>
    <lineage>
        <taxon>Bacteria</taxon>
        <taxon>Pseudomonadati</taxon>
        <taxon>Pseudomonadota</taxon>
        <taxon>Gammaproteobacteria</taxon>
        <taxon>Candidatus Tenderiales</taxon>
        <taxon>Candidatus Tenderiaceae</taxon>
        <taxon>Candidatus Tenderia</taxon>
    </lineage>
</organism>
<dbReference type="InterPro" id="IPR001757">
    <property type="entry name" value="P_typ_ATPase"/>
</dbReference>
<evidence type="ECO:0000256" key="9">
    <source>
        <dbReference type="ARBA" id="ARBA00023136"/>
    </source>
</evidence>
<keyword evidence="8 10" id="KW-1133">Transmembrane helix</keyword>
<dbReference type="GO" id="GO:0016887">
    <property type="term" value="F:ATP hydrolysis activity"/>
    <property type="evidence" value="ECO:0007669"/>
    <property type="project" value="InterPro"/>
</dbReference>
<dbReference type="EMBL" id="DRNF01000240">
    <property type="protein sequence ID" value="HHJ80732.1"/>
    <property type="molecule type" value="Genomic_DNA"/>
</dbReference>
<dbReference type="SMART" id="SM00831">
    <property type="entry name" value="Cation_ATPase_N"/>
    <property type="match status" value="1"/>
</dbReference>
<evidence type="ECO:0000313" key="12">
    <source>
        <dbReference type="EMBL" id="HHJ80732.1"/>
    </source>
</evidence>
<protein>
    <submittedName>
        <fullName evidence="12">Metal-transporting ATPase</fullName>
    </submittedName>
</protein>
<dbReference type="FunFam" id="2.70.150.10:FF:000042">
    <property type="entry name" value="Plasma membrane ATPase"/>
    <property type="match status" value="1"/>
</dbReference>
<keyword evidence="9 10" id="KW-0472">Membrane</keyword>
<evidence type="ECO:0000256" key="4">
    <source>
        <dbReference type="ARBA" id="ARBA00022692"/>
    </source>
</evidence>
<dbReference type="Gene3D" id="3.40.50.1000">
    <property type="entry name" value="HAD superfamily/HAD-like"/>
    <property type="match status" value="1"/>
</dbReference>
<comment type="similarity">
    <text evidence="2">Belongs to the cation transport ATPase (P-type) (TC 3.A.3) family. Type IIIA subfamily.</text>
</comment>
<keyword evidence="5" id="KW-0547">Nucleotide-binding</keyword>
<dbReference type="PROSITE" id="PS00154">
    <property type="entry name" value="ATPASE_E1_E2"/>
    <property type="match status" value="1"/>
</dbReference>
<dbReference type="SUPFAM" id="SSF81665">
    <property type="entry name" value="Calcium ATPase, transmembrane domain M"/>
    <property type="match status" value="1"/>
</dbReference>
<reference evidence="12" key="1">
    <citation type="journal article" date="2020" name="mSystems">
        <title>Genome- and Community-Level Interaction Insights into Carbon Utilization and Element Cycling Functions of Hydrothermarchaeota in Hydrothermal Sediment.</title>
        <authorList>
            <person name="Zhou Z."/>
            <person name="Liu Y."/>
            <person name="Xu W."/>
            <person name="Pan J."/>
            <person name="Luo Z.H."/>
            <person name="Li M."/>
        </authorList>
    </citation>
    <scope>NUCLEOTIDE SEQUENCE [LARGE SCALE GENOMIC DNA]</scope>
    <source>
        <strain evidence="12">HyVt-505</strain>
    </source>
</reference>
<proteinExistence type="inferred from homology"/>
<feature type="transmembrane region" description="Helical" evidence="10">
    <location>
        <begin position="233"/>
        <end position="254"/>
    </location>
</feature>
<evidence type="ECO:0000256" key="10">
    <source>
        <dbReference type="SAM" id="Phobius"/>
    </source>
</evidence>
<comment type="caution">
    <text evidence="12">The sequence shown here is derived from an EMBL/GenBank/DDBJ whole genome shotgun (WGS) entry which is preliminary data.</text>
</comment>